<feature type="compositionally biased region" description="Basic and acidic residues" evidence="1">
    <location>
        <begin position="13"/>
        <end position="26"/>
    </location>
</feature>
<organism evidence="2 3">
    <name type="scientific">Dendronalium phyllosphericum CENA369</name>
    <dbReference type="NCBI Taxonomy" id="1725256"/>
    <lineage>
        <taxon>Bacteria</taxon>
        <taxon>Bacillati</taxon>
        <taxon>Cyanobacteriota</taxon>
        <taxon>Cyanophyceae</taxon>
        <taxon>Nostocales</taxon>
        <taxon>Nostocaceae</taxon>
        <taxon>Dendronalium</taxon>
        <taxon>Dendronalium phyllosphericum</taxon>
    </lineage>
</organism>
<sequence>MTFRLRVPRPSHTKSDTFEQEAWKKK</sequence>
<reference evidence="2 3" key="1">
    <citation type="journal article" date="2021" name="Int. J. Syst. Evol. Microbiol.">
        <title>Amazonocrinis nigriterrae gen. nov., sp. nov., Atlanticothrix silvestris gen. nov., sp. nov. and Dendronalium phyllosphericum gen. nov., sp. nov., nostocacean cyanobacteria from Brazilian environments.</title>
        <authorList>
            <person name="Alvarenga D.O."/>
            <person name="Andreote A.P.D."/>
            <person name="Branco L.H.Z."/>
            <person name="Delbaje E."/>
            <person name="Cruz R.B."/>
            <person name="Varani A.M."/>
            <person name="Fiore M.F."/>
        </authorList>
    </citation>
    <scope>NUCLEOTIDE SEQUENCE [LARGE SCALE GENOMIC DNA]</scope>
    <source>
        <strain evidence="2 3">CENA369</strain>
    </source>
</reference>
<dbReference type="Proteomes" id="UP000662314">
    <property type="component" value="Unassembled WGS sequence"/>
</dbReference>
<feature type="region of interest" description="Disordered" evidence="1">
    <location>
        <begin position="1"/>
        <end position="26"/>
    </location>
</feature>
<protein>
    <submittedName>
        <fullName evidence="2">Uncharacterized protein</fullName>
    </submittedName>
</protein>
<evidence type="ECO:0000313" key="2">
    <source>
        <dbReference type="EMBL" id="MBH8576060.1"/>
    </source>
</evidence>
<dbReference type="AlphaFoldDB" id="A0A8J7I554"/>
<accession>A0A8J7I554</accession>
<keyword evidence="3" id="KW-1185">Reference proteome</keyword>
<feature type="compositionally biased region" description="Basic residues" evidence="1">
    <location>
        <begin position="1"/>
        <end position="12"/>
    </location>
</feature>
<evidence type="ECO:0000313" key="3">
    <source>
        <dbReference type="Proteomes" id="UP000662314"/>
    </source>
</evidence>
<name>A0A8J7I554_9NOST</name>
<evidence type="ECO:0000256" key="1">
    <source>
        <dbReference type="SAM" id="MobiDB-lite"/>
    </source>
</evidence>
<gene>
    <name evidence="2" type="ORF">I8752_24300</name>
</gene>
<comment type="caution">
    <text evidence="2">The sequence shown here is derived from an EMBL/GenBank/DDBJ whole genome shotgun (WGS) entry which is preliminary data.</text>
</comment>
<proteinExistence type="predicted"/>
<dbReference type="EMBL" id="JAECZA010000220">
    <property type="protein sequence ID" value="MBH8576060.1"/>
    <property type="molecule type" value="Genomic_DNA"/>
</dbReference>